<dbReference type="InterPro" id="IPR029066">
    <property type="entry name" value="PLP-binding_barrel"/>
</dbReference>
<dbReference type="SUPFAM" id="SSF51419">
    <property type="entry name" value="PLP-binding barrel"/>
    <property type="match status" value="1"/>
</dbReference>
<evidence type="ECO:0000313" key="4">
    <source>
        <dbReference type="EMBL" id="OLR55594.1"/>
    </source>
</evidence>
<protein>
    <recommendedName>
        <fullName evidence="3">Orn/DAP/Arg decarboxylase 2 N-terminal domain-containing protein</fullName>
    </recommendedName>
</protein>
<dbReference type="InterPro" id="IPR022644">
    <property type="entry name" value="De-COase2_N"/>
</dbReference>
<evidence type="ECO:0000313" key="5">
    <source>
        <dbReference type="Proteomes" id="UP000187404"/>
    </source>
</evidence>
<gene>
    <name evidence="4" type="ORF">BHK98_05660</name>
</gene>
<name>A0A1Q9JHG3_9FIRM</name>
<dbReference type="InterPro" id="IPR009006">
    <property type="entry name" value="Ala_racemase/Decarboxylase_C"/>
</dbReference>
<dbReference type="EMBL" id="MJIE01000001">
    <property type="protein sequence ID" value="OLR55594.1"/>
    <property type="molecule type" value="Genomic_DNA"/>
</dbReference>
<comment type="cofactor">
    <cofactor evidence="1">
        <name>pyridoxal 5'-phosphate</name>
        <dbReference type="ChEBI" id="CHEBI:597326"/>
    </cofactor>
</comment>
<keyword evidence="2" id="KW-0663">Pyridoxal phosphate</keyword>
<keyword evidence="5" id="KW-1185">Reference proteome</keyword>
<dbReference type="PRINTS" id="PR01179">
    <property type="entry name" value="ODADCRBXLASE"/>
</dbReference>
<dbReference type="InterPro" id="IPR000183">
    <property type="entry name" value="Orn/DAP/Arg_de-COase"/>
</dbReference>
<comment type="caution">
    <text evidence="4">The sequence shown here is derived from an EMBL/GenBank/DDBJ whole genome shotgun (WGS) entry which is preliminary data.</text>
</comment>
<dbReference type="GO" id="GO:0009089">
    <property type="term" value="P:lysine biosynthetic process via diaminopimelate"/>
    <property type="evidence" value="ECO:0007669"/>
    <property type="project" value="TreeGrafter"/>
</dbReference>
<dbReference type="Pfam" id="PF02784">
    <property type="entry name" value="Orn_Arg_deC_N"/>
    <property type="match status" value="1"/>
</dbReference>
<evidence type="ECO:0000256" key="2">
    <source>
        <dbReference type="ARBA" id="ARBA00022898"/>
    </source>
</evidence>
<dbReference type="Gene3D" id="2.40.37.10">
    <property type="entry name" value="Lyase, Ornithine Decarboxylase, Chain A, domain 1"/>
    <property type="match status" value="1"/>
</dbReference>
<dbReference type="AlphaFoldDB" id="A0A1Q9JHG3"/>
<dbReference type="GO" id="GO:0008836">
    <property type="term" value="F:diaminopimelate decarboxylase activity"/>
    <property type="evidence" value="ECO:0007669"/>
    <property type="project" value="TreeGrafter"/>
</dbReference>
<evidence type="ECO:0000259" key="3">
    <source>
        <dbReference type="Pfam" id="PF02784"/>
    </source>
</evidence>
<feature type="domain" description="Orn/DAP/Arg decarboxylase 2 N-terminal" evidence="3">
    <location>
        <begin position="20"/>
        <end position="261"/>
    </location>
</feature>
<dbReference type="Gene3D" id="3.20.20.10">
    <property type="entry name" value="Alanine racemase"/>
    <property type="match status" value="1"/>
</dbReference>
<accession>A0A1Q9JHG3</accession>
<organism evidence="4 5">
    <name type="scientific">Hornefia porci</name>
    <dbReference type="NCBI Taxonomy" id="2652292"/>
    <lineage>
        <taxon>Bacteria</taxon>
        <taxon>Bacillati</taxon>
        <taxon>Bacillota</taxon>
        <taxon>Clostridia</taxon>
        <taxon>Peptostreptococcales</taxon>
        <taxon>Anaerovoracaceae</taxon>
        <taxon>Hornefia</taxon>
    </lineage>
</organism>
<dbReference type="PANTHER" id="PTHR43727:SF2">
    <property type="entry name" value="GROUP IV DECARBOXYLASE"/>
    <property type="match status" value="1"/>
</dbReference>
<sequence>MNNIEFLKKHAPCYVYDRAPVIRNCSRLTTAIPQVKFLYSVKTNPFRPLLGLVRKQGFGADAASSGEVLRAEEAGMSRNAVFYSAPGKTASDIRNAYGKCVFIADSLHELELLNTVAAEHHEVLSVGIRVNPMSAFEEELRPSGFGVDEELLGTVSAGMERLTHLRIVGVHVHVRSQVLSTGQLEQYYGQCFELAVRAGGLRGIDIRFVNFGSGIGMVYDRTSQAEVDLSRLSAAFDGIRKRNAETLNAELYIETGRFIVGNAGRYYTPVVDIKESRGTKYLIVRNGLNGFARPAIAQCLKSAAGKYPEQGMEPLYTCGNEVSLRILNDETQAEEVTPETASIFLKISNLINMSCGCTLI</sequence>
<dbReference type="STRING" id="1261640.BHK98_05660"/>
<dbReference type="Proteomes" id="UP000187404">
    <property type="component" value="Unassembled WGS sequence"/>
</dbReference>
<dbReference type="PANTHER" id="PTHR43727">
    <property type="entry name" value="DIAMINOPIMELATE DECARBOXYLASE"/>
    <property type="match status" value="1"/>
</dbReference>
<evidence type="ECO:0000256" key="1">
    <source>
        <dbReference type="ARBA" id="ARBA00001933"/>
    </source>
</evidence>
<reference evidence="4 5" key="1">
    <citation type="journal article" date="2016" name="Appl. Environ. Microbiol.">
        <title>Function and Phylogeny of Bacterial Butyryl Coenzyme A:Acetate Transferases and Their Diversity in the Proximal Colon of Swine.</title>
        <authorList>
            <person name="Trachsel J."/>
            <person name="Bayles D.O."/>
            <person name="Looft T."/>
            <person name="Levine U.Y."/>
            <person name="Allen H.K."/>
        </authorList>
    </citation>
    <scope>NUCLEOTIDE SEQUENCE [LARGE SCALE GENOMIC DNA]</scope>
    <source>
        <strain evidence="4 5">68-3-10</strain>
    </source>
</reference>
<dbReference type="OrthoDB" id="9802241at2"/>
<dbReference type="SUPFAM" id="SSF50621">
    <property type="entry name" value="Alanine racemase C-terminal domain-like"/>
    <property type="match status" value="1"/>
</dbReference>
<proteinExistence type="predicted"/>
<dbReference type="RefSeq" id="WP_075712586.1">
    <property type="nucleotide sequence ID" value="NZ_MJIE01000001.1"/>
</dbReference>